<evidence type="ECO:0000256" key="4">
    <source>
        <dbReference type="ARBA" id="ARBA00023136"/>
    </source>
</evidence>
<proteinExistence type="predicted"/>
<dbReference type="GO" id="GO:0012505">
    <property type="term" value="C:endomembrane system"/>
    <property type="evidence" value="ECO:0007669"/>
    <property type="project" value="UniProtKB-SubCell"/>
</dbReference>
<dbReference type="Pfam" id="PF01988">
    <property type="entry name" value="VIT1"/>
    <property type="match status" value="1"/>
</dbReference>
<feature type="transmembrane region" description="Helical" evidence="5">
    <location>
        <begin position="259"/>
        <end position="280"/>
    </location>
</feature>
<dbReference type="PANTHER" id="PTHR31851">
    <property type="entry name" value="FE(2+)/MN(2+) TRANSPORTER PCL1"/>
    <property type="match status" value="1"/>
</dbReference>
<dbReference type="EMBL" id="DTDV01000014">
    <property type="protein sequence ID" value="HGK23824.1"/>
    <property type="molecule type" value="Genomic_DNA"/>
</dbReference>
<name>A0A7V4DX40_DICTH</name>
<dbReference type="GO" id="GO:0030026">
    <property type="term" value="P:intracellular manganese ion homeostasis"/>
    <property type="evidence" value="ECO:0007669"/>
    <property type="project" value="InterPro"/>
</dbReference>
<dbReference type="GO" id="GO:0005384">
    <property type="term" value="F:manganese ion transmembrane transporter activity"/>
    <property type="evidence" value="ECO:0007669"/>
    <property type="project" value="InterPro"/>
</dbReference>
<feature type="transmembrane region" description="Helical" evidence="5">
    <location>
        <begin position="164"/>
        <end position="186"/>
    </location>
</feature>
<evidence type="ECO:0000256" key="5">
    <source>
        <dbReference type="SAM" id="Phobius"/>
    </source>
</evidence>
<dbReference type="SUPFAM" id="SSF47240">
    <property type="entry name" value="Ferritin-like"/>
    <property type="match status" value="1"/>
</dbReference>
<keyword evidence="2 5" id="KW-0812">Transmembrane</keyword>
<evidence type="ECO:0000256" key="1">
    <source>
        <dbReference type="ARBA" id="ARBA00004127"/>
    </source>
</evidence>
<feature type="transmembrane region" description="Helical" evidence="5">
    <location>
        <begin position="198"/>
        <end position="219"/>
    </location>
</feature>
<dbReference type="InterPro" id="IPR009078">
    <property type="entry name" value="Ferritin-like_SF"/>
</dbReference>
<comment type="caution">
    <text evidence="6">The sequence shown here is derived from an EMBL/GenBank/DDBJ whole genome shotgun (WGS) entry which is preliminary data.</text>
</comment>
<evidence type="ECO:0000313" key="6">
    <source>
        <dbReference type="EMBL" id="HGK23824.1"/>
    </source>
</evidence>
<gene>
    <name evidence="6" type="ORF">ENU78_05165</name>
</gene>
<evidence type="ECO:0000256" key="2">
    <source>
        <dbReference type="ARBA" id="ARBA00022692"/>
    </source>
</evidence>
<evidence type="ECO:0000256" key="3">
    <source>
        <dbReference type="ARBA" id="ARBA00022989"/>
    </source>
</evidence>
<reference evidence="6" key="1">
    <citation type="journal article" date="2020" name="mSystems">
        <title>Genome- and Community-Level Interaction Insights into Carbon Utilization and Element Cycling Functions of Hydrothermarchaeota in Hydrothermal Sediment.</title>
        <authorList>
            <person name="Zhou Z."/>
            <person name="Liu Y."/>
            <person name="Xu W."/>
            <person name="Pan J."/>
            <person name="Luo Z.H."/>
            <person name="Li M."/>
        </authorList>
    </citation>
    <scope>NUCLEOTIDE SEQUENCE [LARGE SCALE GENOMIC DNA]</scope>
    <source>
        <strain evidence="6">SpSt-70</strain>
    </source>
</reference>
<dbReference type="InterPro" id="IPR039376">
    <property type="entry name" value="Ferritin_CCC1_N"/>
</dbReference>
<dbReference type="AlphaFoldDB" id="A0A7V4DX40"/>
<comment type="subcellular location">
    <subcellularLocation>
        <location evidence="1">Endomembrane system</location>
        <topology evidence="1">Multi-pass membrane protein</topology>
    </subcellularLocation>
</comment>
<dbReference type="InterPro" id="IPR008217">
    <property type="entry name" value="Ccc1_fam"/>
</dbReference>
<keyword evidence="3 5" id="KW-1133">Transmembrane helix</keyword>
<feature type="transmembrane region" description="Helical" evidence="5">
    <location>
        <begin position="225"/>
        <end position="247"/>
    </location>
</feature>
<dbReference type="CDD" id="cd02431">
    <property type="entry name" value="Ferritin_CCC1_C"/>
    <property type="match status" value="1"/>
</dbReference>
<accession>A0A7V4DX40</accession>
<protein>
    <submittedName>
        <fullName evidence="6">Rubrerythrin family protein</fullName>
    </submittedName>
</protein>
<organism evidence="6">
    <name type="scientific">Dictyoglomus thermophilum</name>
    <dbReference type="NCBI Taxonomy" id="14"/>
    <lineage>
        <taxon>Bacteria</taxon>
        <taxon>Pseudomonadati</taxon>
        <taxon>Dictyoglomota</taxon>
        <taxon>Dictyoglomia</taxon>
        <taxon>Dictyoglomales</taxon>
        <taxon>Dictyoglomaceae</taxon>
        <taxon>Dictyoglomus</taxon>
    </lineage>
</organism>
<dbReference type="RefSeq" id="WP_149122495.1">
    <property type="nucleotide sequence ID" value="NZ_VTFL01000001.1"/>
</dbReference>
<sequence>MNKELIIILEKMQENEITEHFIYKKLSEWEKEENNKRIFLEIAEDELKHFEKLKTYTNKEPKPKKLKIFLILLLTKILGFTFTTKLMERGEDKAIEGYGHILSSIPDISKIIEEEKNHEQKLLGILDEERLNYVGSMVLGLSDALVELTGTLAGLTFAFQNNKLISLSGLVTGIAAALSMAGSEYLSTKAESDERNPIKAAIITGLTYITTVIILILPYLLTSNYILSLILALISSVLLVLIFNYYVSVAKDLEFKRRFIEMLIIIFSVSFISFAIGLIIKGVLGVNLD</sequence>
<keyword evidence="4 5" id="KW-0472">Membrane</keyword>
<dbReference type="CDD" id="cd01044">
    <property type="entry name" value="Ferritin_CCC1_N"/>
    <property type="match status" value="1"/>
</dbReference>